<comment type="caution">
    <text evidence="1">The sequence shown here is derived from an EMBL/GenBank/DDBJ whole genome shotgun (WGS) entry which is preliminary data.</text>
</comment>
<reference evidence="1 2" key="1">
    <citation type="submission" date="2014-07" db="EMBL/GenBank/DDBJ databases">
        <title>Draft Genome Sequence of Gephyronic Acid Producer, Cystobacter violaceus Strain Cb vi76.</title>
        <authorList>
            <person name="Stevens D.C."/>
            <person name="Young J."/>
            <person name="Carmichael R."/>
            <person name="Tan J."/>
            <person name="Taylor R.E."/>
        </authorList>
    </citation>
    <scope>NUCLEOTIDE SEQUENCE [LARGE SCALE GENOMIC DNA]</scope>
    <source>
        <strain evidence="1 2">Cb vi76</strain>
    </source>
</reference>
<evidence type="ECO:0000313" key="2">
    <source>
        <dbReference type="Proteomes" id="UP000028547"/>
    </source>
</evidence>
<dbReference type="Proteomes" id="UP000028547">
    <property type="component" value="Unassembled WGS sequence"/>
</dbReference>
<dbReference type="EMBL" id="JPMI01000008">
    <property type="protein sequence ID" value="KFA94566.1"/>
    <property type="molecule type" value="Genomic_DNA"/>
</dbReference>
<organism evidence="1 2">
    <name type="scientific">Archangium violaceum Cb vi76</name>
    <dbReference type="NCBI Taxonomy" id="1406225"/>
    <lineage>
        <taxon>Bacteria</taxon>
        <taxon>Pseudomonadati</taxon>
        <taxon>Myxococcota</taxon>
        <taxon>Myxococcia</taxon>
        <taxon>Myxococcales</taxon>
        <taxon>Cystobacterineae</taxon>
        <taxon>Archangiaceae</taxon>
        <taxon>Archangium</taxon>
    </lineage>
</organism>
<evidence type="ECO:0000313" key="1">
    <source>
        <dbReference type="EMBL" id="KFA94566.1"/>
    </source>
</evidence>
<sequence>MRARLLLVFALCAAACKGPVPSDFQPVQDSAKGAPRITVSLNRTIDGRYRTITPTCIGPRFTVDVPEGSTEAFTRTGGLSMLPEQIVEFRNYQPEVPTNITSLTSPSPLFSPNLVRPYNVMTESGQTYSYWRYAFPRPGVYEYFDTNMGSPGRQVVDSYYGTVTYVGESSAPKAVVCVDPPGCQATPGCLAGTAPEGTVCCVCVGVCCGGSTPESECATGKTCLRGRCVDVETGE</sequence>
<dbReference type="RefSeq" id="WP_043389207.1">
    <property type="nucleotide sequence ID" value="NZ_JPMI01000008.1"/>
</dbReference>
<name>A0A084T1I1_9BACT</name>
<accession>A0A084T1I1</accession>
<dbReference type="AlphaFoldDB" id="A0A084T1I1"/>
<gene>
    <name evidence="1" type="ORF">Q664_01975</name>
</gene>
<proteinExistence type="predicted"/>
<protein>
    <submittedName>
        <fullName evidence="1">Uncharacterized protein</fullName>
    </submittedName>
</protein>